<dbReference type="EMBL" id="CP012033">
    <property type="protein sequence ID" value="AKP63568.1"/>
    <property type="molecule type" value="Genomic_DNA"/>
</dbReference>
<keyword evidence="5 6" id="KW-0472">Membrane</keyword>
<evidence type="ECO:0000256" key="5">
    <source>
        <dbReference type="ARBA" id="ARBA00023136"/>
    </source>
</evidence>
<dbReference type="CDD" id="cd10432">
    <property type="entry name" value="BI-1-like_bacterial"/>
    <property type="match status" value="1"/>
</dbReference>
<evidence type="ECO:0000256" key="1">
    <source>
        <dbReference type="ARBA" id="ARBA00004141"/>
    </source>
</evidence>
<evidence type="ECO:0000313" key="7">
    <source>
        <dbReference type="EMBL" id="AKP63568.1"/>
    </source>
</evidence>
<feature type="transmembrane region" description="Helical" evidence="6">
    <location>
        <begin position="143"/>
        <end position="160"/>
    </location>
</feature>
<feature type="transmembrane region" description="Helical" evidence="6">
    <location>
        <begin position="166"/>
        <end position="184"/>
    </location>
</feature>
<evidence type="ECO:0000256" key="6">
    <source>
        <dbReference type="RuleBase" id="RU004379"/>
    </source>
</evidence>
<dbReference type="Proteomes" id="UP000036000">
    <property type="component" value="Chromosome"/>
</dbReference>
<feature type="transmembrane region" description="Helical" evidence="6">
    <location>
        <begin position="85"/>
        <end position="105"/>
    </location>
</feature>
<keyword evidence="3 6" id="KW-0812">Transmembrane</keyword>
<dbReference type="PANTHER" id="PTHR23291">
    <property type="entry name" value="BAX INHIBITOR-RELATED"/>
    <property type="match status" value="1"/>
</dbReference>
<accession>A0AAC8ZFV4</accession>
<dbReference type="Pfam" id="PF01027">
    <property type="entry name" value="Bax1-I"/>
    <property type="match status" value="1"/>
</dbReference>
<comment type="subcellular location">
    <subcellularLocation>
        <location evidence="1">Membrane</location>
        <topology evidence="1">Multi-pass membrane protein</topology>
    </subcellularLocation>
</comment>
<keyword evidence="8" id="KW-1185">Reference proteome</keyword>
<evidence type="ECO:0000256" key="4">
    <source>
        <dbReference type="ARBA" id="ARBA00022989"/>
    </source>
</evidence>
<comment type="similarity">
    <text evidence="2 6">Belongs to the BI1 family.</text>
</comment>
<dbReference type="KEGG" id="lko:ABN16_00140"/>
<protein>
    <submittedName>
        <fullName evidence="7">Membrane protein</fullName>
    </submittedName>
</protein>
<feature type="transmembrane region" description="Helical" evidence="6">
    <location>
        <begin position="54"/>
        <end position="73"/>
    </location>
</feature>
<dbReference type="AlphaFoldDB" id="A0AAC8ZFV4"/>
<proteinExistence type="inferred from homology"/>
<dbReference type="InterPro" id="IPR006214">
    <property type="entry name" value="Bax_inhibitor_1-related"/>
</dbReference>
<feature type="transmembrane region" description="Helical" evidence="6">
    <location>
        <begin position="26"/>
        <end position="48"/>
    </location>
</feature>
<gene>
    <name evidence="7" type="ORF">ABN16_00140</name>
</gene>
<organism evidence="7 8">
    <name type="scientific">Levilactobacillus koreensis</name>
    <dbReference type="NCBI Taxonomy" id="637971"/>
    <lineage>
        <taxon>Bacteria</taxon>
        <taxon>Bacillati</taxon>
        <taxon>Bacillota</taxon>
        <taxon>Bacilli</taxon>
        <taxon>Lactobacillales</taxon>
        <taxon>Lactobacillaceae</taxon>
        <taxon>Levilactobacillus</taxon>
    </lineage>
</organism>
<dbReference type="PANTHER" id="PTHR23291:SF50">
    <property type="entry name" value="PROTEIN LIFEGUARD 4"/>
    <property type="match status" value="1"/>
</dbReference>
<evidence type="ECO:0000256" key="3">
    <source>
        <dbReference type="ARBA" id="ARBA00022692"/>
    </source>
</evidence>
<evidence type="ECO:0000313" key="8">
    <source>
        <dbReference type="Proteomes" id="UP000036000"/>
    </source>
</evidence>
<keyword evidence="4 6" id="KW-1133">Transmembrane helix</keyword>
<dbReference type="RefSeq" id="WP_048731944.1">
    <property type="nucleotide sequence ID" value="NZ_CP012033.1"/>
</dbReference>
<sequence>MNNFDQQPRATVNTEVGLNAFLTKMFGWMGLAVLVSAATAFVMATQFGGAVQSLSRGGLLLPIIVWFILPFVISGQSMKRPTVAFVGLMVYAVITGIVISTYTLYYSNASMTAAFVSSSAIFISMAGFGIFTKRDLTKFGTQATAALIGVIVAVLVNAFLVKSVMVSLIFSVIAVIIFAVLTAWDTQRMQKMYLQYGDQVSTTGLAVNGALQLYLDFVNLFLQLLQIFGIFGGSRD</sequence>
<dbReference type="GO" id="GO:0005886">
    <property type="term" value="C:plasma membrane"/>
    <property type="evidence" value="ECO:0007669"/>
    <property type="project" value="TreeGrafter"/>
</dbReference>
<reference evidence="7 8" key="1">
    <citation type="submission" date="2015-07" db="EMBL/GenBank/DDBJ databases">
        <title>Lactobacillus korensis/26-25/ whole genome sequencing.</title>
        <authorList>
            <person name="Kim M.K."/>
            <person name="Im W.-T."/>
            <person name="Srinivasan S."/>
            <person name="Lee J.-J."/>
        </authorList>
    </citation>
    <scope>NUCLEOTIDE SEQUENCE [LARGE SCALE GENOMIC DNA]</scope>
    <source>
        <strain evidence="7 8">26-25</strain>
    </source>
</reference>
<evidence type="ECO:0000256" key="2">
    <source>
        <dbReference type="ARBA" id="ARBA00010350"/>
    </source>
</evidence>
<name>A0AAC8ZFV4_9LACO</name>
<feature type="transmembrane region" description="Helical" evidence="6">
    <location>
        <begin position="111"/>
        <end position="131"/>
    </location>
</feature>